<dbReference type="EMBL" id="PVWO01000406">
    <property type="protein sequence ID" value="PSB50259.1"/>
    <property type="molecule type" value="Genomic_DNA"/>
</dbReference>
<comment type="caution">
    <text evidence="1">The sequence shown here is derived from an EMBL/GenBank/DDBJ whole genome shotgun (WGS) entry which is preliminary data.</text>
</comment>
<protein>
    <recommendedName>
        <fullName evidence="3">SnoaL-like domain-containing protein</fullName>
    </recommendedName>
</protein>
<gene>
    <name evidence="1" type="ORF">C7B77_23005</name>
</gene>
<keyword evidence="2" id="KW-1185">Reference proteome</keyword>
<reference evidence="1 2" key="1">
    <citation type="submission" date="2018-03" db="EMBL/GenBank/DDBJ databases">
        <title>The ancient ancestry and fast evolution of plastids.</title>
        <authorList>
            <person name="Moore K.R."/>
            <person name="Magnabosco C."/>
            <person name="Momper L."/>
            <person name="Gold D.A."/>
            <person name="Bosak T."/>
            <person name="Fournier G.P."/>
        </authorList>
    </citation>
    <scope>NUCLEOTIDE SEQUENCE [LARGE SCALE GENOMIC DNA]</scope>
    <source>
        <strain evidence="1 2">CCALA 037</strain>
    </source>
</reference>
<dbReference type="Gene3D" id="3.10.450.50">
    <property type="match status" value="1"/>
</dbReference>
<name>A0A2T1FZ36_9CYAN</name>
<proteinExistence type="predicted"/>
<sequence length="68" mass="7904">MKIQGRFMISTAVNKAIVRRFYEKVFDRQSIEAIDELVQPEFIDRDLIPSASRNPESMKQCIKTLITS</sequence>
<evidence type="ECO:0008006" key="3">
    <source>
        <dbReference type="Google" id="ProtNLM"/>
    </source>
</evidence>
<dbReference type="SUPFAM" id="SSF54427">
    <property type="entry name" value="NTF2-like"/>
    <property type="match status" value="1"/>
</dbReference>
<evidence type="ECO:0000313" key="1">
    <source>
        <dbReference type="EMBL" id="PSB50259.1"/>
    </source>
</evidence>
<dbReference type="InterPro" id="IPR032710">
    <property type="entry name" value="NTF2-like_dom_sf"/>
</dbReference>
<dbReference type="Proteomes" id="UP000238937">
    <property type="component" value="Unassembled WGS sequence"/>
</dbReference>
<accession>A0A2T1FZ36</accession>
<dbReference type="AlphaFoldDB" id="A0A2T1FZ36"/>
<evidence type="ECO:0000313" key="2">
    <source>
        <dbReference type="Proteomes" id="UP000238937"/>
    </source>
</evidence>
<organism evidence="1 2">
    <name type="scientific">Chamaesiphon polymorphus CCALA 037</name>
    <dbReference type="NCBI Taxonomy" id="2107692"/>
    <lineage>
        <taxon>Bacteria</taxon>
        <taxon>Bacillati</taxon>
        <taxon>Cyanobacteriota</taxon>
        <taxon>Cyanophyceae</taxon>
        <taxon>Gomontiellales</taxon>
        <taxon>Chamaesiphonaceae</taxon>
        <taxon>Chamaesiphon</taxon>
    </lineage>
</organism>